<dbReference type="Proteomes" id="UP001185092">
    <property type="component" value="Unassembled WGS sequence"/>
</dbReference>
<sequence>MINVLFVASNVIAFVFTMFNADVIQNTDYDEFILMAIEDFTNSKIYKNGNIFSVSVYDDYDEDVIVIRIGEPSHKLLVTNKAIVGSYNSNLPTRIYRSDNKLIYWWNSRYPLTKEVFVHFSEYNLLQDDEDGFIPVPDKLVCNQCKAVHYYFCKTNVEIFKKVKTSKGVGYYKPPKINCFDQ</sequence>
<reference evidence="1" key="1">
    <citation type="submission" date="2023-07" db="EMBL/GenBank/DDBJ databases">
        <title>Genomic Encyclopedia of Type Strains, Phase IV (KMG-IV): sequencing the most valuable type-strain genomes for metagenomic binning, comparative biology and taxonomic classification.</title>
        <authorList>
            <person name="Goeker M."/>
        </authorList>
    </citation>
    <scope>NUCLEOTIDE SEQUENCE</scope>
    <source>
        <strain evidence="1">DSM 26174</strain>
    </source>
</reference>
<name>A0AAE3XMP3_9BACT</name>
<organism evidence="1 2">
    <name type="scientific">Aureibacter tunicatorum</name>
    <dbReference type="NCBI Taxonomy" id="866807"/>
    <lineage>
        <taxon>Bacteria</taxon>
        <taxon>Pseudomonadati</taxon>
        <taxon>Bacteroidota</taxon>
        <taxon>Cytophagia</taxon>
        <taxon>Cytophagales</taxon>
        <taxon>Persicobacteraceae</taxon>
        <taxon>Aureibacter</taxon>
    </lineage>
</organism>
<comment type="caution">
    <text evidence="1">The sequence shown here is derived from an EMBL/GenBank/DDBJ whole genome shotgun (WGS) entry which is preliminary data.</text>
</comment>
<proteinExistence type="predicted"/>
<keyword evidence="2" id="KW-1185">Reference proteome</keyword>
<dbReference type="AlphaFoldDB" id="A0AAE3XMP3"/>
<gene>
    <name evidence="1" type="ORF">HNQ88_002352</name>
</gene>
<evidence type="ECO:0000313" key="2">
    <source>
        <dbReference type="Proteomes" id="UP001185092"/>
    </source>
</evidence>
<evidence type="ECO:0000313" key="1">
    <source>
        <dbReference type="EMBL" id="MDR6239315.1"/>
    </source>
</evidence>
<accession>A0AAE3XMP3</accession>
<dbReference type="RefSeq" id="WP_309938932.1">
    <property type="nucleotide sequence ID" value="NZ_AP025305.1"/>
</dbReference>
<protein>
    <submittedName>
        <fullName evidence="1">Uncharacterized protein</fullName>
    </submittedName>
</protein>
<dbReference type="EMBL" id="JAVDQD010000002">
    <property type="protein sequence ID" value="MDR6239315.1"/>
    <property type="molecule type" value="Genomic_DNA"/>
</dbReference>